<accession>A0A1Y6D775</accession>
<proteinExistence type="predicted"/>
<dbReference type="InterPro" id="IPR039422">
    <property type="entry name" value="MarR/SlyA-like"/>
</dbReference>
<comment type="subcellular location">
    <subcellularLocation>
        <location evidence="1">Cytoplasm</location>
    </subcellularLocation>
</comment>
<dbReference type="OrthoDB" id="5522755at2"/>
<organism evidence="3 4">
    <name type="scientific">Methylomagnum ishizawai</name>
    <dbReference type="NCBI Taxonomy" id="1760988"/>
    <lineage>
        <taxon>Bacteria</taxon>
        <taxon>Pseudomonadati</taxon>
        <taxon>Pseudomonadota</taxon>
        <taxon>Gammaproteobacteria</taxon>
        <taxon>Methylococcales</taxon>
        <taxon>Methylococcaceae</taxon>
        <taxon>Methylomagnum</taxon>
    </lineage>
</organism>
<evidence type="ECO:0000259" key="2">
    <source>
        <dbReference type="PROSITE" id="PS50995"/>
    </source>
</evidence>
<dbReference type="PANTHER" id="PTHR33164">
    <property type="entry name" value="TRANSCRIPTIONAL REGULATOR, MARR FAMILY"/>
    <property type="match status" value="1"/>
</dbReference>
<gene>
    <name evidence="3" type="ORF">SAMN02949497_3089</name>
</gene>
<protein>
    <submittedName>
        <fullName evidence="3">DNA-binding transcriptional regulator, MarR family</fullName>
    </submittedName>
</protein>
<dbReference type="EMBL" id="FXAM01000001">
    <property type="protein sequence ID" value="SMF95715.1"/>
    <property type="molecule type" value="Genomic_DNA"/>
</dbReference>
<dbReference type="PRINTS" id="PR00598">
    <property type="entry name" value="HTHMARR"/>
</dbReference>
<dbReference type="PANTHER" id="PTHR33164:SF5">
    <property type="entry name" value="ORGANIC HYDROPEROXIDE RESISTANCE TRANSCRIPTIONAL REGULATOR"/>
    <property type="match status" value="1"/>
</dbReference>
<dbReference type="InterPro" id="IPR036388">
    <property type="entry name" value="WH-like_DNA-bd_sf"/>
</dbReference>
<dbReference type="SUPFAM" id="SSF46785">
    <property type="entry name" value="Winged helix' DNA-binding domain"/>
    <property type="match status" value="1"/>
</dbReference>
<evidence type="ECO:0000313" key="3">
    <source>
        <dbReference type="EMBL" id="SMF95715.1"/>
    </source>
</evidence>
<evidence type="ECO:0000313" key="4">
    <source>
        <dbReference type="Proteomes" id="UP000192923"/>
    </source>
</evidence>
<dbReference type="GO" id="GO:0005737">
    <property type="term" value="C:cytoplasm"/>
    <property type="evidence" value="ECO:0007669"/>
    <property type="project" value="UniProtKB-SubCell"/>
</dbReference>
<dbReference type="AlphaFoldDB" id="A0A1Y6D775"/>
<sequence>MNTDAIYEYLERIANLLRTDVRRTGIGNGLQPVQLEALHYLGRCNRYSNTPVAVAEFLGLTKGTVSQTLGVLEANHLIEKQADAKDRRVVHLRLTEAGAHVVAESIPPQVLKSAFDGLSATEAGEVLGVLDWVLRRLQQANGLKTFGACKTCRHHLLEAGGGRRCGLTTEALSEVDAEQLCREHGHPAQAREDAY</sequence>
<dbReference type="InterPro" id="IPR000835">
    <property type="entry name" value="HTH_MarR-typ"/>
</dbReference>
<dbReference type="Proteomes" id="UP000192923">
    <property type="component" value="Unassembled WGS sequence"/>
</dbReference>
<dbReference type="SMART" id="SM00347">
    <property type="entry name" value="HTH_MARR"/>
    <property type="match status" value="1"/>
</dbReference>
<dbReference type="Gene3D" id="1.10.10.10">
    <property type="entry name" value="Winged helix-like DNA-binding domain superfamily/Winged helix DNA-binding domain"/>
    <property type="match status" value="1"/>
</dbReference>
<dbReference type="GO" id="GO:0006950">
    <property type="term" value="P:response to stress"/>
    <property type="evidence" value="ECO:0007669"/>
    <property type="project" value="TreeGrafter"/>
</dbReference>
<dbReference type="GO" id="GO:0003677">
    <property type="term" value="F:DNA binding"/>
    <property type="evidence" value="ECO:0007669"/>
    <property type="project" value="UniProtKB-KW"/>
</dbReference>
<evidence type="ECO:0000256" key="1">
    <source>
        <dbReference type="ARBA" id="ARBA00004496"/>
    </source>
</evidence>
<dbReference type="PROSITE" id="PS50995">
    <property type="entry name" value="HTH_MARR_2"/>
    <property type="match status" value="1"/>
</dbReference>
<reference evidence="3 4" key="1">
    <citation type="submission" date="2016-12" db="EMBL/GenBank/DDBJ databases">
        <authorList>
            <person name="Song W.-J."/>
            <person name="Kurnit D.M."/>
        </authorList>
    </citation>
    <scope>NUCLEOTIDE SEQUENCE [LARGE SCALE GENOMIC DNA]</scope>
    <source>
        <strain evidence="3 4">175</strain>
    </source>
</reference>
<dbReference type="Pfam" id="PF12802">
    <property type="entry name" value="MarR_2"/>
    <property type="match status" value="1"/>
</dbReference>
<dbReference type="STRING" id="1760988.SAMN02949497_3089"/>
<dbReference type="RefSeq" id="WP_085214166.1">
    <property type="nucleotide sequence ID" value="NZ_FXAM01000001.1"/>
</dbReference>
<name>A0A1Y6D775_9GAMM</name>
<dbReference type="GO" id="GO:0003700">
    <property type="term" value="F:DNA-binding transcription factor activity"/>
    <property type="evidence" value="ECO:0007669"/>
    <property type="project" value="InterPro"/>
</dbReference>
<keyword evidence="3" id="KW-0238">DNA-binding</keyword>
<dbReference type="InterPro" id="IPR036390">
    <property type="entry name" value="WH_DNA-bd_sf"/>
</dbReference>
<feature type="domain" description="HTH marR-type" evidence="2">
    <location>
        <begin position="3"/>
        <end position="135"/>
    </location>
</feature>
<keyword evidence="4" id="KW-1185">Reference proteome</keyword>